<feature type="transmembrane region" description="Helical" evidence="8">
    <location>
        <begin position="272"/>
        <end position="294"/>
    </location>
</feature>
<dbReference type="InterPro" id="IPR029065">
    <property type="entry name" value="Enolase_C-like"/>
</dbReference>
<feature type="binding site" evidence="6">
    <location>
        <position position="205"/>
    </location>
    <ligand>
        <name>Mg(2+)</name>
        <dbReference type="ChEBI" id="CHEBI:18420"/>
    </ligand>
</feature>
<dbReference type="SMART" id="SM00922">
    <property type="entry name" value="MR_MLE"/>
    <property type="match status" value="1"/>
</dbReference>
<evidence type="ECO:0000256" key="7">
    <source>
        <dbReference type="RuleBase" id="RU366006"/>
    </source>
</evidence>
<dbReference type="SFLD" id="SFLDS00001">
    <property type="entry name" value="Enolase"/>
    <property type="match status" value="1"/>
</dbReference>
<evidence type="ECO:0000256" key="2">
    <source>
        <dbReference type="ARBA" id="ARBA00022723"/>
    </source>
</evidence>
<dbReference type="GO" id="GO:0006518">
    <property type="term" value="P:peptide metabolic process"/>
    <property type="evidence" value="ECO:0007669"/>
    <property type="project" value="UniProtKB-ARBA"/>
</dbReference>
<reference evidence="10 11" key="1">
    <citation type="submission" date="2017-07" db="EMBL/GenBank/DDBJ databases">
        <title>Sandarakinorhabdus cyanobacteriorum sp. nov., a novel bacterium isolated from cyanobacterial aggregates in a eutrophic lake.</title>
        <authorList>
            <person name="Cai H."/>
        </authorList>
    </citation>
    <scope>NUCLEOTIDE SEQUENCE [LARGE SCALE GENOMIC DNA]</scope>
    <source>
        <strain evidence="10 11">TH057</strain>
    </source>
</reference>
<keyword evidence="8" id="KW-0812">Transmembrane</keyword>
<feature type="active site" description="Proton acceptor; specific for (R)-substrate epimerization" evidence="5">
    <location>
        <position position="150"/>
    </location>
</feature>
<dbReference type="InterPro" id="IPR013342">
    <property type="entry name" value="Mandelate_racemase_C"/>
</dbReference>
<dbReference type="SFLD" id="SFLDG00180">
    <property type="entry name" value="muconate_cycloisomerase"/>
    <property type="match status" value="1"/>
</dbReference>
<dbReference type="InterPro" id="IPR029017">
    <property type="entry name" value="Enolase-like_N"/>
</dbReference>
<dbReference type="AlphaFoldDB" id="A0A255YPS3"/>
<dbReference type="InterPro" id="IPR034603">
    <property type="entry name" value="Dipeptide_epimerase"/>
</dbReference>
<dbReference type="PANTHER" id="PTHR48073">
    <property type="entry name" value="O-SUCCINYLBENZOATE SYNTHASE-RELATED"/>
    <property type="match status" value="1"/>
</dbReference>
<comment type="caution">
    <text evidence="10">The sequence shown here is derived from an EMBL/GenBank/DDBJ whole genome shotgun (WGS) entry which is preliminary data.</text>
</comment>
<feature type="active site" description="Proton acceptor; specific for (S)-substrate epimerization" evidence="5">
    <location>
        <position position="250"/>
    </location>
</feature>
<dbReference type="OrthoDB" id="9782675at2"/>
<evidence type="ECO:0000259" key="9">
    <source>
        <dbReference type="SMART" id="SM00922"/>
    </source>
</evidence>
<evidence type="ECO:0000313" key="10">
    <source>
        <dbReference type="EMBL" id="OYQ31219.1"/>
    </source>
</evidence>
<comment type="cofactor">
    <cofactor evidence="6 7">
        <name>Mg(2+)</name>
        <dbReference type="ChEBI" id="CHEBI:18420"/>
    </cofactor>
    <text evidence="6 7">Binds 1 Mg(2+) ion per subunit.</text>
</comment>
<dbReference type="Gene3D" id="3.20.20.120">
    <property type="entry name" value="Enolase-like C-terminal domain"/>
    <property type="match status" value="1"/>
</dbReference>
<feature type="binding site" evidence="6">
    <location>
        <position position="179"/>
    </location>
    <ligand>
        <name>Mg(2+)</name>
        <dbReference type="ChEBI" id="CHEBI:18420"/>
    </ligand>
</feature>
<dbReference type="InterPro" id="IPR013341">
    <property type="entry name" value="Mandelate_racemase_N_dom"/>
</dbReference>
<feature type="domain" description="Mandelate racemase/muconate lactonizing enzyme C-terminal" evidence="9">
    <location>
        <begin position="131"/>
        <end position="226"/>
    </location>
</feature>
<dbReference type="EMBL" id="NOXT01000089">
    <property type="protein sequence ID" value="OYQ31219.1"/>
    <property type="molecule type" value="Genomic_DNA"/>
</dbReference>
<dbReference type="NCBIfam" id="NF042940">
    <property type="entry name" value="racemase_DgcA"/>
    <property type="match status" value="1"/>
</dbReference>
<evidence type="ECO:0000256" key="5">
    <source>
        <dbReference type="PIRSR" id="PIRSR634603-1"/>
    </source>
</evidence>
<dbReference type="CDD" id="cd03319">
    <property type="entry name" value="L-Ala-DL-Glu_epimerase"/>
    <property type="match status" value="1"/>
</dbReference>
<accession>A0A255YPS3</accession>
<dbReference type="PANTHER" id="PTHR48073:SF2">
    <property type="entry name" value="O-SUCCINYLBENZOATE SYNTHASE"/>
    <property type="match status" value="1"/>
</dbReference>
<dbReference type="SUPFAM" id="SSF54826">
    <property type="entry name" value="Enolase N-terminal domain-like"/>
    <property type="match status" value="1"/>
</dbReference>
<evidence type="ECO:0000313" key="11">
    <source>
        <dbReference type="Proteomes" id="UP000216991"/>
    </source>
</evidence>
<protein>
    <recommendedName>
        <fullName evidence="7">Dipeptide epimerase</fullName>
        <ecNumber evidence="7">5.1.1.-</ecNumber>
    </recommendedName>
</protein>
<keyword evidence="2 6" id="KW-0479">Metal-binding</keyword>
<dbReference type="EC" id="5.1.1.-" evidence="7"/>
<keyword evidence="8" id="KW-1133">Transmembrane helix</keyword>
<dbReference type="Pfam" id="PF13378">
    <property type="entry name" value="MR_MLE_C"/>
    <property type="match status" value="1"/>
</dbReference>
<evidence type="ECO:0000256" key="8">
    <source>
        <dbReference type="SAM" id="Phobius"/>
    </source>
</evidence>
<gene>
    <name evidence="10" type="ORF">CHU93_04875</name>
</gene>
<keyword evidence="11" id="KW-1185">Reference proteome</keyword>
<dbReference type="Proteomes" id="UP000216991">
    <property type="component" value="Unassembled WGS sequence"/>
</dbReference>
<evidence type="ECO:0000256" key="4">
    <source>
        <dbReference type="ARBA" id="ARBA00023235"/>
    </source>
</evidence>
<dbReference type="Gene3D" id="3.30.390.10">
    <property type="entry name" value="Enolase-like, N-terminal domain"/>
    <property type="match status" value="1"/>
</dbReference>
<keyword evidence="4 7" id="KW-0413">Isomerase</keyword>
<keyword evidence="3 6" id="KW-0460">Magnesium</keyword>
<evidence type="ECO:0000256" key="3">
    <source>
        <dbReference type="ARBA" id="ARBA00022842"/>
    </source>
</evidence>
<feature type="binding site" evidence="6">
    <location>
        <position position="228"/>
    </location>
    <ligand>
        <name>Mg(2+)</name>
        <dbReference type="ChEBI" id="CHEBI:18420"/>
    </ligand>
</feature>
<dbReference type="SFLD" id="SFLDF00010">
    <property type="entry name" value="dipeptide_epimerase"/>
    <property type="match status" value="1"/>
</dbReference>
<dbReference type="InterPro" id="IPR036849">
    <property type="entry name" value="Enolase-like_C_sf"/>
</dbReference>
<evidence type="ECO:0000256" key="1">
    <source>
        <dbReference type="ARBA" id="ARBA00008031"/>
    </source>
</evidence>
<comment type="similarity">
    <text evidence="1 7">Belongs to the mandelate racemase/muconate lactonizing enzyme family.</text>
</comment>
<keyword evidence="8" id="KW-0472">Membrane</keyword>
<dbReference type="Pfam" id="PF02746">
    <property type="entry name" value="MR_MLE_N"/>
    <property type="match status" value="1"/>
</dbReference>
<dbReference type="SUPFAM" id="SSF51604">
    <property type="entry name" value="Enolase C-terminal domain-like"/>
    <property type="match status" value="1"/>
</dbReference>
<dbReference type="RefSeq" id="WP_094473028.1">
    <property type="nucleotide sequence ID" value="NZ_NOXT01000089.1"/>
</dbReference>
<dbReference type="GO" id="GO:0046872">
    <property type="term" value="F:metal ion binding"/>
    <property type="evidence" value="ECO:0007669"/>
    <property type="project" value="UniProtKB-KW"/>
</dbReference>
<proteinExistence type="inferred from homology"/>
<organism evidence="10 11">
    <name type="scientific">Sandarakinorhabdus cyanobacteriorum</name>
    <dbReference type="NCBI Taxonomy" id="1981098"/>
    <lineage>
        <taxon>Bacteria</taxon>
        <taxon>Pseudomonadati</taxon>
        <taxon>Pseudomonadota</taxon>
        <taxon>Alphaproteobacteria</taxon>
        <taxon>Sphingomonadales</taxon>
        <taxon>Sphingosinicellaceae</taxon>
        <taxon>Sandarakinorhabdus</taxon>
    </lineage>
</organism>
<sequence>MARQLDARIERFPVEGSFTISRGAKTHVDVVVAEIRDGAAVGRGEGTAIYYKGDSAEAALAALHGVADAIAAGASRADLLVLLPAGAARNAADCALWDLEAKQTGTRVWQRLGLPVPQPMLTAYTISVGDIDAMAAAATAARGRELLKIKLGSADGPDGDVARLAAVRRAAPDARLIVDANEAWGGTDVERTLARLAPLGVELVEQPVPAGRDAELDGITAAVPLCADESCHDRSSLDAVVARYRFINIKLDKAGGLTEALALRHAAATRGLGLMTGCMLCTSLAIAPAFLVAMQGSYADLDGPLLIRDRPHGLTFAGSDVYPPQAALWG</sequence>
<evidence type="ECO:0000256" key="6">
    <source>
        <dbReference type="PIRSR" id="PIRSR634603-3"/>
    </source>
</evidence>
<dbReference type="GO" id="GO:0016855">
    <property type="term" value="F:racemase and epimerase activity, acting on amino acids and derivatives"/>
    <property type="evidence" value="ECO:0007669"/>
    <property type="project" value="UniProtKB-UniRule"/>
</dbReference>
<name>A0A255YPS3_9SPHN</name>